<dbReference type="InterPro" id="IPR011759">
    <property type="entry name" value="Cyt_c_oxidase_su2_TM_dom"/>
</dbReference>
<keyword evidence="10" id="KW-0460">Magnesium</keyword>
<reference evidence="22" key="1">
    <citation type="submission" date="2014-02" db="EMBL/GenBank/DDBJ databases">
        <title>The comparative mitochondrial genomes from Braconidae subfamilies and the phylogeny of the Hymenoptera.</title>
        <authorList>
            <person name="Li Q."/>
            <person name="Wei S.J."/>
            <person name="Chen X.X."/>
        </authorList>
    </citation>
    <scope>NUCLEOTIDE SEQUENCE</scope>
</reference>
<dbReference type="PROSITE" id="PS50857">
    <property type="entry name" value="COX2_CUA"/>
    <property type="match status" value="1"/>
</dbReference>
<evidence type="ECO:0000256" key="9">
    <source>
        <dbReference type="ARBA" id="ARBA00022792"/>
    </source>
</evidence>
<dbReference type="PROSITE" id="PS00078">
    <property type="entry name" value="COX2"/>
    <property type="match status" value="1"/>
</dbReference>
<dbReference type="CDD" id="cd13912">
    <property type="entry name" value="CcO_II_C"/>
    <property type="match status" value="1"/>
</dbReference>
<evidence type="ECO:0000256" key="3">
    <source>
        <dbReference type="ARBA" id="ARBA00011164"/>
    </source>
</evidence>
<comment type="subcellular location">
    <subcellularLocation>
        <location evidence="1 18">Mitochondrion inner membrane</location>
        <topology evidence="1 18">Multi-pass membrane protein</topology>
    </subcellularLocation>
</comment>
<evidence type="ECO:0000256" key="10">
    <source>
        <dbReference type="ARBA" id="ARBA00022842"/>
    </source>
</evidence>
<dbReference type="SUPFAM" id="SSF49503">
    <property type="entry name" value="Cupredoxins"/>
    <property type="match status" value="1"/>
</dbReference>
<keyword evidence="16 18" id="KW-0472">Membrane</keyword>
<gene>
    <name evidence="22" type="primary">COX2</name>
</gene>
<comment type="subunit">
    <text evidence="3">Component of the cytochrome c oxidase (complex IV, CIV), a multisubunit enzyme composed of a catalytic core of 3 subunits and several supernumerary subunits. The complex exists as a monomer or a dimer and forms supercomplexes (SCs) in the inner mitochondrial membrane with ubiquinol-cytochrome c oxidoreductase (cytochrome b-c1 complex, complex III, CIII).</text>
</comment>
<evidence type="ECO:0000256" key="18">
    <source>
        <dbReference type="RuleBase" id="RU000457"/>
    </source>
</evidence>
<keyword evidence="12 18" id="KW-0249">Electron transport</keyword>
<dbReference type="InterPro" id="IPR002429">
    <property type="entry name" value="CcO_II-like_C"/>
</dbReference>
<comment type="function">
    <text evidence="18">Component of the cytochrome c oxidase, the last enzyme in the mitochondrial electron transport chain which drives oxidative phosphorylation. The respiratory chain contains 3 multisubunit complexes succinate dehydrogenase (complex II, CII), ubiquinol-cytochrome c oxidoreductase (cytochrome b-c1 complex, complex III, CIII) and cytochrome c oxidase (complex IV, CIV), that cooperate to transfer electrons derived from NADH and succinate to molecular oxygen, creating an electrochemical gradient over the inner membrane that drives transmembrane transport and the ATP synthase. Cytochrome c oxidase is the component of the respiratory chain that catalyzes the reduction of oxygen to water. Electrons originating from reduced cytochrome c in the intermembrane space (IMS) are transferred via the dinuclear copper A center (CU(A)) of subunit 2 and heme A of subunit 1 to the active site in subunit 1, a binuclear center (BNC) formed by heme A3 and copper B (CU(B)). The BNC reduces molecular oxygen to 2 water molecules using 4 electrons from cytochrome c in the IMS and 4 protons from the mitochondrial matrix.</text>
</comment>
<dbReference type="PANTHER" id="PTHR22888:SF9">
    <property type="entry name" value="CYTOCHROME C OXIDASE SUBUNIT 2"/>
    <property type="match status" value="1"/>
</dbReference>
<evidence type="ECO:0000256" key="4">
    <source>
        <dbReference type="ARBA" id="ARBA00015946"/>
    </source>
</evidence>
<dbReference type="Gene3D" id="2.60.40.420">
    <property type="entry name" value="Cupredoxins - blue copper proteins"/>
    <property type="match status" value="1"/>
</dbReference>
<evidence type="ECO:0000259" key="20">
    <source>
        <dbReference type="PROSITE" id="PS50857"/>
    </source>
</evidence>
<dbReference type="AlphaFoldDB" id="A0A0U1WEN9"/>
<keyword evidence="11" id="KW-1278">Translocase</keyword>
<keyword evidence="14 18" id="KW-0186">Copper</keyword>
<keyword evidence="9 18" id="KW-0999">Mitochondrion inner membrane</keyword>
<dbReference type="PROSITE" id="PS50999">
    <property type="entry name" value="COX2_TM"/>
    <property type="match status" value="1"/>
</dbReference>
<evidence type="ECO:0000256" key="1">
    <source>
        <dbReference type="ARBA" id="ARBA00004448"/>
    </source>
</evidence>
<evidence type="ECO:0000256" key="16">
    <source>
        <dbReference type="ARBA" id="ARBA00023136"/>
    </source>
</evidence>
<evidence type="ECO:0000256" key="2">
    <source>
        <dbReference type="ARBA" id="ARBA00007866"/>
    </source>
</evidence>
<dbReference type="InterPro" id="IPR008972">
    <property type="entry name" value="Cupredoxin"/>
</dbReference>
<evidence type="ECO:0000313" key="22">
    <source>
        <dbReference type="EMBL" id="AHX97856.1"/>
    </source>
</evidence>
<dbReference type="InterPro" id="IPR045187">
    <property type="entry name" value="CcO_II"/>
</dbReference>
<comment type="catalytic activity">
    <reaction evidence="17">
        <text>4 Fe(II)-[cytochrome c] + O2 + 8 H(+)(in) = 4 Fe(III)-[cytochrome c] + 2 H2O + 4 H(+)(out)</text>
        <dbReference type="Rhea" id="RHEA:11436"/>
        <dbReference type="Rhea" id="RHEA-COMP:10350"/>
        <dbReference type="Rhea" id="RHEA-COMP:14399"/>
        <dbReference type="ChEBI" id="CHEBI:15377"/>
        <dbReference type="ChEBI" id="CHEBI:15378"/>
        <dbReference type="ChEBI" id="CHEBI:15379"/>
        <dbReference type="ChEBI" id="CHEBI:29033"/>
        <dbReference type="ChEBI" id="CHEBI:29034"/>
        <dbReference type="EC" id="7.1.1.9"/>
    </reaction>
    <physiologicalReaction direction="left-to-right" evidence="17">
        <dbReference type="Rhea" id="RHEA:11437"/>
    </physiologicalReaction>
</comment>
<dbReference type="GO" id="GO:0042773">
    <property type="term" value="P:ATP synthesis coupled electron transport"/>
    <property type="evidence" value="ECO:0007669"/>
    <property type="project" value="TreeGrafter"/>
</dbReference>
<feature type="domain" description="Cytochrome oxidase subunit II copper A binding" evidence="20">
    <location>
        <begin position="92"/>
        <end position="223"/>
    </location>
</feature>
<keyword evidence="6 18" id="KW-0679">Respiratory chain</keyword>
<feature type="transmembrane region" description="Helical" evidence="19">
    <location>
        <begin position="21"/>
        <end position="43"/>
    </location>
</feature>
<dbReference type="Gene3D" id="1.10.287.90">
    <property type="match status" value="1"/>
</dbReference>
<dbReference type="EMBL" id="KJ412476">
    <property type="protein sequence ID" value="AHX97856.1"/>
    <property type="molecule type" value="Genomic_DNA"/>
</dbReference>
<proteinExistence type="inferred from homology"/>
<evidence type="ECO:0000256" key="7">
    <source>
        <dbReference type="ARBA" id="ARBA00022692"/>
    </source>
</evidence>
<evidence type="ECO:0000256" key="8">
    <source>
        <dbReference type="ARBA" id="ARBA00022723"/>
    </source>
</evidence>
<dbReference type="GO" id="GO:0005507">
    <property type="term" value="F:copper ion binding"/>
    <property type="evidence" value="ECO:0007669"/>
    <property type="project" value="InterPro"/>
</dbReference>
<dbReference type="PANTHER" id="PTHR22888">
    <property type="entry name" value="CYTOCHROME C OXIDASE, SUBUNIT II"/>
    <property type="match status" value="1"/>
</dbReference>
<dbReference type="Pfam" id="PF00116">
    <property type="entry name" value="COX2"/>
    <property type="match status" value="1"/>
</dbReference>
<evidence type="ECO:0000256" key="13">
    <source>
        <dbReference type="ARBA" id="ARBA00022989"/>
    </source>
</evidence>
<keyword evidence="13 19" id="KW-1133">Transmembrane helix</keyword>
<evidence type="ECO:0000256" key="11">
    <source>
        <dbReference type="ARBA" id="ARBA00022967"/>
    </source>
</evidence>
<protein>
    <recommendedName>
        <fullName evidence="4 18">Cytochrome c oxidase subunit 2</fullName>
    </recommendedName>
</protein>
<keyword evidence="7 18" id="KW-0812">Transmembrane</keyword>
<comment type="cofactor">
    <cofactor evidence="18">
        <name>Cu cation</name>
        <dbReference type="ChEBI" id="CHEBI:23378"/>
    </cofactor>
    <text evidence="18">Binds a copper A center.</text>
</comment>
<dbReference type="PRINTS" id="PR01166">
    <property type="entry name" value="CYCOXIDASEII"/>
</dbReference>
<dbReference type="InterPro" id="IPR001505">
    <property type="entry name" value="Copper_CuA"/>
</dbReference>
<dbReference type="InterPro" id="IPR036257">
    <property type="entry name" value="Cyt_c_oxidase_su2_TM_sf"/>
</dbReference>
<evidence type="ECO:0000256" key="6">
    <source>
        <dbReference type="ARBA" id="ARBA00022660"/>
    </source>
</evidence>
<organism evidence="22">
    <name type="scientific">Xiphozele sp. QL-2014</name>
    <dbReference type="NCBI Taxonomy" id="1491726"/>
    <lineage>
        <taxon>Eukaryota</taxon>
        <taxon>Metazoa</taxon>
        <taxon>Ecdysozoa</taxon>
        <taxon>Arthropoda</taxon>
        <taxon>Hexapoda</taxon>
        <taxon>Insecta</taxon>
        <taxon>Pterygota</taxon>
        <taxon>Neoptera</taxon>
        <taxon>Endopterygota</taxon>
        <taxon>Hymenoptera</taxon>
        <taxon>Apocrita</taxon>
        <taxon>Ichneumonoidea</taxon>
        <taxon>Braconidae</taxon>
        <taxon>Xiphozelinae</taxon>
        <taxon>Xiphozele</taxon>
    </lineage>
</organism>
<feature type="domain" description="Cytochrome oxidase subunit II transmembrane region profile" evidence="21">
    <location>
        <begin position="1"/>
        <end position="91"/>
    </location>
</feature>
<dbReference type="GO" id="GO:0004129">
    <property type="term" value="F:cytochrome-c oxidase activity"/>
    <property type="evidence" value="ECO:0007669"/>
    <property type="project" value="UniProtKB-EC"/>
</dbReference>
<dbReference type="SUPFAM" id="SSF81464">
    <property type="entry name" value="Cytochrome c oxidase subunit II-like, transmembrane region"/>
    <property type="match status" value="1"/>
</dbReference>
<keyword evidence="5 18" id="KW-0813">Transport</keyword>
<evidence type="ECO:0000256" key="15">
    <source>
        <dbReference type="ARBA" id="ARBA00023128"/>
    </source>
</evidence>
<comment type="similarity">
    <text evidence="2 18">Belongs to the cytochrome c oxidase subunit 2 family.</text>
</comment>
<keyword evidence="8 18" id="KW-0479">Metal-binding</keyword>
<accession>A0A0U1WEN9</accession>
<evidence type="ECO:0000256" key="14">
    <source>
        <dbReference type="ARBA" id="ARBA00023008"/>
    </source>
</evidence>
<dbReference type="GO" id="GO:0005743">
    <property type="term" value="C:mitochondrial inner membrane"/>
    <property type="evidence" value="ECO:0007669"/>
    <property type="project" value="UniProtKB-SubCell"/>
</dbReference>
<sequence>MSSWMMMNLQDSNSHIFTMMTYFHDFILMILLMILNFILYIMMWLFLNKLNNLLIIHNQLLEMIWTLIPMIILIFMAIPSLNILYNIEEYLDFDMTIKIIGHQWYWKYEYKDFLNIEFDSFMLTNYKLDNFRLLDVDNRLILPYNMKIRSLVSSMDVIHSWAMPSLGIKIDAVPGRINQFIMMNNRLGLFFGQCSEICGMNHSFMPIVLEIIEFKYFLNWLKMFK</sequence>
<keyword evidence="15 18" id="KW-0496">Mitochondrion</keyword>
<name>A0A0U1WEN9_9HYME</name>
<dbReference type="InterPro" id="IPR034210">
    <property type="entry name" value="CcO_II_C"/>
</dbReference>
<dbReference type="FunFam" id="2.60.40.420:FF:000001">
    <property type="entry name" value="Cytochrome c oxidase subunit 2"/>
    <property type="match status" value="1"/>
</dbReference>
<geneLocation type="mitochondrion" evidence="22"/>
<evidence type="ECO:0000256" key="5">
    <source>
        <dbReference type="ARBA" id="ARBA00022448"/>
    </source>
</evidence>
<evidence type="ECO:0000256" key="12">
    <source>
        <dbReference type="ARBA" id="ARBA00022982"/>
    </source>
</evidence>
<feature type="transmembrane region" description="Helical" evidence="19">
    <location>
        <begin position="63"/>
        <end position="85"/>
    </location>
</feature>
<dbReference type="Pfam" id="PF02790">
    <property type="entry name" value="COX2_TM"/>
    <property type="match status" value="1"/>
</dbReference>
<evidence type="ECO:0000256" key="17">
    <source>
        <dbReference type="ARBA" id="ARBA00049512"/>
    </source>
</evidence>
<evidence type="ECO:0000256" key="19">
    <source>
        <dbReference type="SAM" id="Phobius"/>
    </source>
</evidence>
<evidence type="ECO:0000259" key="21">
    <source>
        <dbReference type="PROSITE" id="PS50999"/>
    </source>
</evidence>